<evidence type="ECO:0000256" key="3">
    <source>
        <dbReference type="ARBA" id="ARBA00023242"/>
    </source>
</evidence>
<dbReference type="PANTHER" id="PTHR32194">
    <property type="entry name" value="METALLOPROTEASE TLDD"/>
    <property type="match status" value="1"/>
</dbReference>
<dbReference type="PANTHER" id="PTHR32194:SF10">
    <property type="entry name" value="PROTEASOME SUBUNIT BETA TYPE-3"/>
    <property type="match status" value="1"/>
</dbReference>
<dbReference type="InterPro" id="IPR023333">
    <property type="entry name" value="Proteasome_suB-type"/>
</dbReference>
<evidence type="ECO:0000313" key="7">
    <source>
        <dbReference type="Proteomes" id="UP000054251"/>
    </source>
</evidence>
<organism evidence="6 7">
    <name type="scientific">Debaryomyces fabryi</name>
    <dbReference type="NCBI Taxonomy" id="58627"/>
    <lineage>
        <taxon>Eukaryota</taxon>
        <taxon>Fungi</taxon>
        <taxon>Dikarya</taxon>
        <taxon>Ascomycota</taxon>
        <taxon>Saccharomycotina</taxon>
        <taxon>Pichiomycetes</taxon>
        <taxon>Debaryomycetaceae</taxon>
        <taxon>Debaryomyces</taxon>
    </lineage>
</organism>
<dbReference type="SUPFAM" id="SSF56235">
    <property type="entry name" value="N-terminal nucleophile aminohydrolases (Ntn hydrolases)"/>
    <property type="match status" value="1"/>
</dbReference>
<sequence length="206" mass="22607">MLDPSSINGGSAVAMVGKECIAIACDLRLGNQSLGLSNNFEKIFQLGDKTFLGLTGLATDVTTLSETFRFKNNLYKLREEREIEPKTLANLVSSTLYEKRFGPYFVGPIVAGLDSKTSEPFICGFDLIGCIDFAKDFIVSGTASDQLYGMCESLYEPNLEPEDLFETISQSLLNAVDRDALSGWGAVVYIVTKDSVTKRVLKTRQD</sequence>
<dbReference type="AlphaFoldDB" id="A0A0V1PYG3"/>
<reference evidence="6 7" key="1">
    <citation type="submission" date="2015-11" db="EMBL/GenBank/DDBJ databases">
        <title>The genome of Debaryomyces fabryi.</title>
        <authorList>
            <person name="Tafer H."/>
            <person name="Lopandic K."/>
        </authorList>
    </citation>
    <scope>NUCLEOTIDE SEQUENCE [LARGE SCALE GENOMIC DNA]</scope>
    <source>
        <strain evidence="6 7">CBS 789</strain>
    </source>
</reference>
<dbReference type="RefSeq" id="XP_015467211.1">
    <property type="nucleotide sequence ID" value="XM_015611943.1"/>
</dbReference>
<dbReference type="FunFam" id="3.60.20.10:FF:000003">
    <property type="entry name" value="Proteasome subunit beta type-3"/>
    <property type="match status" value="1"/>
</dbReference>
<dbReference type="InterPro" id="IPR029055">
    <property type="entry name" value="Ntn_hydrolases_N"/>
</dbReference>
<gene>
    <name evidence="6" type="ORF">AC631_03114</name>
</gene>
<dbReference type="Pfam" id="PF00227">
    <property type="entry name" value="Proteasome"/>
    <property type="match status" value="1"/>
</dbReference>
<dbReference type="EMBL" id="LMYN01000063">
    <property type="protein sequence ID" value="KSA01109.1"/>
    <property type="molecule type" value="Genomic_DNA"/>
</dbReference>
<dbReference type="GO" id="GO:0043161">
    <property type="term" value="P:proteasome-mediated ubiquitin-dependent protein catabolic process"/>
    <property type="evidence" value="ECO:0007669"/>
    <property type="project" value="InterPro"/>
</dbReference>
<keyword evidence="7" id="KW-1185">Reference proteome</keyword>
<keyword evidence="3 5" id="KW-0539">Nucleus</keyword>
<dbReference type="PROSITE" id="PS51476">
    <property type="entry name" value="PROTEASOME_BETA_2"/>
    <property type="match status" value="1"/>
</dbReference>
<name>A0A0V1PYG3_9ASCO</name>
<proteinExistence type="inferred from homology"/>
<dbReference type="PROSITE" id="PS00854">
    <property type="entry name" value="PROTEASOME_BETA_1"/>
    <property type="match status" value="1"/>
</dbReference>
<dbReference type="InterPro" id="IPR033811">
    <property type="entry name" value="Proteasome_beta_3"/>
</dbReference>
<comment type="function">
    <text evidence="5">Component of the proteasome, a multicatalytic proteinase complex which is characterized by its ability to cleave peptides with Arg, Phe, Tyr, Leu, and Glu adjacent to the leaving group at neutral or slightly basic pH. The proteasome has an ATP-dependent proteolytic activity.</text>
</comment>
<dbReference type="GO" id="GO:0019774">
    <property type="term" value="C:proteasome core complex, beta-subunit complex"/>
    <property type="evidence" value="ECO:0007669"/>
    <property type="project" value="InterPro"/>
</dbReference>
<dbReference type="Proteomes" id="UP000054251">
    <property type="component" value="Unassembled WGS sequence"/>
</dbReference>
<dbReference type="Gene3D" id="3.60.20.10">
    <property type="entry name" value="Glutamine Phosphoribosylpyrophosphate, subunit 1, domain 1"/>
    <property type="match status" value="1"/>
</dbReference>
<dbReference type="GO" id="GO:0005634">
    <property type="term" value="C:nucleus"/>
    <property type="evidence" value="ECO:0007669"/>
    <property type="project" value="UniProtKB-SubCell"/>
</dbReference>
<comment type="subunit">
    <text evidence="5">Component of the proteasome complex.</text>
</comment>
<dbReference type="GO" id="GO:0010499">
    <property type="term" value="P:proteasomal ubiquitin-independent protein catabolic process"/>
    <property type="evidence" value="ECO:0007669"/>
    <property type="project" value="UniProtKB-ARBA"/>
</dbReference>
<dbReference type="GeneID" id="26840123"/>
<comment type="subunit">
    <text evidence="4">The 26S proteasome consists of a 20S proteasome core and two 19S regulatory subunits. The 20S proteasome core is composed of 28 subunits that are arranged in four stacked rings, resulting in a barrel-shaped structure. The two end rings are each formed by seven alpha subunits, and the two central rings are each formed by seven beta subunits. The catalytic chamber with the active sites is on the inside of the barrel.</text>
</comment>
<evidence type="ECO:0000256" key="1">
    <source>
        <dbReference type="ARBA" id="ARBA00022490"/>
    </source>
</evidence>
<evidence type="ECO:0000256" key="2">
    <source>
        <dbReference type="ARBA" id="ARBA00022942"/>
    </source>
</evidence>
<comment type="caution">
    <text evidence="6">The sequence shown here is derived from an EMBL/GenBank/DDBJ whole genome shotgun (WGS) entry which is preliminary data.</text>
</comment>
<comment type="subcellular location">
    <subcellularLocation>
        <location evidence="5">Cytoplasm</location>
    </subcellularLocation>
    <subcellularLocation>
        <location evidence="5">Nucleus</location>
    </subcellularLocation>
</comment>
<dbReference type="CDD" id="cd03759">
    <property type="entry name" value="proteasome_beta_type_3"/>
    <property type="match status" value="1"/>
</dbReference>
<comment type="similarity">
    <text evidence="5">Belongs to the peptidase T1B family.</text>
</comment>
<dbReference type="InterPro" id="IPR016050">
    <property type="entry name" value="Proteasome_bsu_CS"/>
</dbReference>
<evidence type="ECO:0000256" key="5">
    <source>
        <dbReference type="RuleBase" id="RU004203"/>
    </source>
</evidence>
<keyword evidence="2 5" id="KW-0647">Proteasome</keyword>
<evidence type="ECO:0000256" key="4">
    <source>
        <dbReference type="ARBA" id="ARBA00026071"/>
    </source>
</evidence>
<dbReference type="OrthoDB" id="204949at2759"/>
<dbReference type="InterPro" id="IPR001353">
    <property type="entry name" value="Proteasome_sua/b"/>
</dbReference>
<protein>
    <recommendedName>
        <fullName evidence="5">Proteasome subunit beta</fullName>
    </recommendedName>
</protein>
<accession>A0A0V1PYG3</accession>
<dbReference type="GO" id="GO:0005737">
    <property type="term" value="C:cytoplasm"/>
    <property type="evidence" value="ECO:0007669"/>
    <property type="project" value="UniProtKB-SubCell"/>
</dbReference>
<evidence type="ECO:0000313" key="6">
    <source>
        <dbReference type="EMBL" id="KSA01109.1"/>
    </source>
</evidence>
<keyword evidence="1 5" id="KW-0963">Cytoplasm</keyword>